<dbReference type="OrthoDB" id="2016523at2759"/>
<evidence type="ECO:0000313" key="5">
    <source>
        <dbReference type="Proteomes" id="UP000008743"/>
    </source>
</evidence>
<dbReference type="EMBL" id="KE346365">
    <property type="protein sequence ID" value="KJE93256.1"/>
    <property type="molecule type" value="Genomic_DNA"/>
</dbReference>
<name>A0A0D2UDV0_CAPO3</name>
<feature type="domain" description="MGAT4 conserved region" evidence="3">
    <location>
        <begin position="129"/>
        <end position="375"/>
    </location>
</feature>
<organism evidence="4 5">
    <name type="scientific">Capsaspora owczarzaki (strain ATCC 30864)</name>
    <dbReference type="NCBI Taxonomy" id="595528"/>
    <lineage>
        <taxon>Eukaryota</taxon>
        <taxon>Filasterea</taxon>
        <taxon>Capsaspora</taxon>
    </lineage>
</organism>
<protein>
    <recommendedName>
        <fullName evidence="3">MGAT4 conserved region domain-containing protein</fullName>
    </recommendedName>
</protein>
<dbReference type="PANTHER" id="PTHR12062">
    <property type="entry name" value="N-ACETYLGLUCOSAMINYLTRANSFERASE VI"/>
    <property type="match status" value="1"/>
</dbReference>
<dbReference type="GO" id="GO:0006487">
    <property type="term" value="P:protein N-linked glycosylation"/>
    <property type="evidence" value="ECO:0007669"/>
    <property type="project" value="TreeGrafter"/>
</dbReference>
<proteinExistence type="predicted"/>
<dbReference type="Proteomes" id="UP000008743">
    <property type="component" value="Unassembled WGS sequence"/>
</dbReference>
<accession>A0A0D2UDV0</accession>
<dbReference type="InterPro" id="IPR057279">
    <property type="entry name" value="MGAT4"/>
</dbReference>
<dbReference type="PANTHER" id="PTHR12062:SF33">
    <property type="entry name" value="ALPHA-1,6-MANNOSYL-GLYCOPROTEIN 4-BETA-N-ACETYLGLUCOSAMINYLTRANSFERASE-LIKE"/>
    <property type="match status" value="1"/>
</dbReference>
<evidence type="ECO:0000256" key="2">
    <source>
        <dbReference type="SAM" id="Phobius"/>
    </source>
</evidence>
<keyword evidence="2" id="KW-0472">Membrane</keyword>
<dbReference type="InterPro" id="IPR006759">
    <property type="entry name" value="Glyco_transf_54"/>
</dbReference>
<evidence type="ECO:0000256" key="1">
    <source>
        <dbReference type="SAM" id="MobiDB-lite"/>
    </source>
</evidence>
<keyword evidence="2" id="KW-1133">Transmembrane helix</keyword>
<dbReference type="PhylomeDB" id="A0A0D2UDV0"/>
<dbReference type="InParanoid" id="A0A0D2UDV0"/>
<keyword evidence="2" id="KW-0812">Transmembrane</keyword>
<dbReference type="RefSeq" id="XP_004347893.1">
    <property type="nucleotide sequence ID" value="XM_004347843.2"/>
</dbReference>
<sequence>MSRKRVLLMYAGIAAIALVLFVAIVNWTCSESDAELELLQLQQQQAATWRRQEADHLSARSGPCQCPPVDVALNGALECPPVPALGLAHGLQGGAAAGSLPQIEGIQLAPVRHLTSRLDNKDADVVLFHAEKHPAQRRTGAKLIMGIPTVRRPKAIYVTETLDALLSRATPNELNQMVFVLFLADKDPALLEELWTTVHTAYSQHIASGLIECVVSKSGAYRPWPSPMRRTFGDPEDRVMWRSKENYDYSLLMEYCKGRADYYMQLEDDILASRNYFKGIVQTVELAKDFQPPWSMLEFTRLGSYAKLFRDSELLEIAAFLRYLWLEQPTDWMMFNFVAVKMQNNRIFSRNALFQHIGKQSSLEGKRQDLVDHTFNENGDPGGIDGRPGDEVVSDRSSFRKNPPAEVVTNIIYRGHYSPRAFYNNERPMLAWLRKSQWIEVWFDTPQRLRRVLVRSGHPTRPTDVLVGGQLSALYEGESNYVTITTGATEIDAKNFDTTKAVQVLRLTVTEDHHYQTCFEQIEVVPV</sequence>
<evidence type="ECO:0000313" key="4">
    <source>
        <dbReference type="EMBL" id="KJE93256.1"/>
    </source>
</evidence>
<feature type="compositionally biased region" description="Basic and acidic residues" evidence="1">
    <location>
        <begin position="387"/>
        <end position="398"/>
    </location>
</feature>
<dbReference type="eggNOG" id="ENOG502QPQJ">
    <property type="taxonomic scope" value="Eukaryota"/>
</dbReference>
<dbReference type="STRING" id="595528.A0A0D2UDV0"/>
<gene>
    <name evidence="4" type="ORF">CAOG_004068</name>
</gene>
<feature type="transmembrane region" description="Helical" evidence="2">
    <location>
        <begin position="7"/>
        <end position="27"/>
    </location>
</feature>
<reference evidence="5" key="1">
    <citation type="submission" date="2011-02" db="EMBL/GenBank/DDBJ databases">
        <title>The Genome Sequence of Capsaspora owczarzaki ATCC 30864.</title>
        <authorList>
            <person name="Russ C."/>
            <person name="Cuomo C."/>
            <person name="Burger G."/>
            <person name="Gray M.W."/>
            <person name="Holland P.W.H."/>
            <person name="King N."/>
            <person name="Lang F.B.F."/>
            <person name="Roger A.J."/>
            <person name="Ruiz-Trillo I."/>
            <person name="Young S.K."/>
            <person name="Zeng Q."/>
            <person name="Gargeya S."/>
            <person name="Alvarado L."/>
            <person name="Berlin A."/>
            <person name="Chapman S.B."/>
            <person name="Chen Z."/>
            <person name="Freedman E."/>
            <person name="Gellesch M."/>
            <person name="Goldberg J."/>
            <person name="Griggs A."/>
            <person name="Gujja S."/>
            <person name="Heilman E."/>
            <person name="Heiman D."/>
            <person name="Howarth C."/>
            <person name="Mehta T."/>
            <person name="Neiman D."/>
            <person name="Pearson M."/>
            <person name="Roberts A."/>
            <person name="Saif S."/>
            <person name="Shea T."/>
            <person name="Shenoy N."/>
            <person name="Sisk P."/>
            <person name="Stolte C."/>
            <person name="Sykes S."/>
            <person name="White J."/>
            <person name="Yandava C."/>
            <person name="Haas B."/>
            <person name="Nusbaum C."/>
            <person name="Birren B."/>
        </authorList>
    </citation>
    <scope>NUCLEOTIDE SEQUENCE</scope>
    <source>
        <strain evidence="5">ATCC 30864</strain>
    </source>
</reference>
<dbReference type="GO" id="GO:0008375">
    <property type="term" value="F:acetylglucosaminyltransferase activity"/>
    <property type="evidence" value="ECO:0007669"/>
    <property type="project" value="TreeGrafter"/>
</dbReference>
<keyword evidence="5" id="KW-1185">Reference proteome</keyword>
<dbReference type="AlphaFoldDB" id="A0A0D2UDV0"/>
<feature type="region of interest" description="Disordered" evidence="1">
    <location>
        <begin position="375"/>
        <end position="401"/>
    </location>
</feature>
<evidence type="ECO:0000259" key="3">
    <source>
        <dbReference type="Pfam" id="PF04666"/>
    </source>
</evidence>
<dbReference type="Pfam" id="PF04666">
    <property type="entry name" value="MGAT4_cons"/>
    <property type="match status" value="1"/>
</dbReference>